<feature type="domain" description="TonB-dependent receptor plug" evidence="8">
    <location>
        <begin position="123"/>
        <end position="228"/>
    </location>
</feature>
<dbReference type="RefSeq" id="WP_338239560.1">
    <property type="nucleotide sequence ID" value="NZ_BQKE01000005.1"/>
</dbReference>
<dbReference type="Gene3D" id="2.40.170.20">
    <property type="entry name" value="TonB-dependent receptor, beta-barrel domain"/>
    <property type="match status" value="1"/>
</dbReference>
<sequence length="1019" mass="112364">MICNNTIGRKLFFVLFFIGVFIGLGDSVFAQKMVSGTVTERDGATLPGVNITLKSKPTVGTVTDIDGKFSISASPEEVLVFSFIGYMAEEVKVGNQSVIDVTMAPNVKELETVVVIGYGEQKERDITGSIGMVKSEQLQKIPTANAAQAMQGRMAGVQVSNSTTPGGGIKVRIRGVGTVSGKSDPLYVIDGVLTDSMLNIDPNDIESLNVLKDAASAAIYGNRGANGVVIITTKSGKKGKAKFNFSAEYGVQTPMNLYDAMDIDEYKAYADELFVKNGTIRQNRWVRDENITTNTRWAEEVFKPAPISRYNFSAQGGGESGNYRVSMGYTDQQGMQINTGYQRYNLNVKSDLKRGRFRMGETVMFNLSQRQQTPEQGDPSAVYQIAPQIPVYDAANILSHGYGVPTVETTGAVNTANPVYTMTIKEKDQQSVGTSLSLWAEVDIFEGLTFKSNLNGSFSSSFQQTRNPKMDQGTALYASVNSRYGENYSRYLGLFWDNYLTYKKTFADRHDVVLTAGGVVQNEQTSFTFATADGNRDGLESIVGGSKQVYGADNFTKRMLSGFARFIYTYDAKYTLNGSIRRDASSQFKAENRTGIFKSLSAGWTISEEAFLRDHAVINNLKLRLGYGEVGRDLSLTDRFVAAMWPNINYPWAGGAGNPNTTAHIVAGLPADDLRWETSEQLNFGIDAGLFDNKLRFTGEIFQKTSRDMILSVQQMADIGTGTDVDGDYIGNGLRNVGSIQNQGVELGLNYDNFEGAFTYSIGGNFTYVSNKASELVKVDGRDTPIMSGDGYQRLEVDQSMWYFYGYKTDGLYSTDQQDEDIEPTAQAGDVRFVDVSGDGEINDDDRVNLGSSIPKYYFGLNFSAQYKGFDLSVLLEGKAGYKVFNENLYNFTLTNKKENRLKELVGNTWTEENPNAEYPTVNASSASNRFSDRHIQNGAYLNIQNIQLGYDFQNLINLDTITRLRAYIAISNAYIFTNYQGYNPDVWDSGSSSGASIEKGYNARPTPRVYTAGVQMNF</sequence>
<dbReference type="InterPro" id="IPR012910">
    <property type="entry name" value="Plug_dom"/>
</dbReference>
<keyword evidence="6 7" id="KW-0998">Cell outer membrane</keyword>
<keyword evidence="10" id="KW-1185">Reference proteome</keyword>
<reference evidence="9 10" key="1">
    <citation type="submission" date="2021-12" db="EMBL/GenBank/DDBJ databases">
        <title>Genome sequencing of bacteria with rrn-lacking chromosome and rrn-plasmid.</title>
        <authorList>
            <person name="Anda M."/>
            <person name="Iwasaki W."/>
        </authorList>
    </citation>
    <scope>NUCLEOTIDE SEQUENCE [LARGE SCALE GENOMIC DNA]</scope>
    <source>
        <strain evidence="9 10">NBRC 15940</strain>
    </source>
</reference>
<dbReference type="Proteomes" id="UP001310022">
    <property type="component" value="Unassembled WGS sequence"/>
</dbReference>
<dbReference type="InterPro" id="IPR008969">
    <property type="entry name" value="CarboxyPept-like_regulatory"/>
</dbReference>
<evidence type="ECO:0000313" key="9">
    <source>
        <dbReference type="EMBL" id="GJM64499.1"/>
    </source>
</evidence>
<dbReference type="Pfam" id="PF13715">
    <property type="entry name" value="CarbopepD_reg_2"/>
    <property type="match status" value="1"/>
</dbReference>
<evidence type="ECO:0000256" key="1">
    <source>
        <dbReference type="ARBA" id="ARBA00004571"/>
    </source>
</evidence>
<dbReference type="InterPro" id="IPR039426">
    <property type="entry name" value="TonB-dep_rcpt-like"/>
</dbReference>
<dbReference type="Gene3D" id="2.60.40.1120">
    <property type="entry name" value="Carboxypeptidase-like, regulatory domain"/>
    <property type="match status" value="1"/>
</dbReference>
<comment type="similarity">
    <text evidence="7">Belongs to the TonB-dependent receptor family.</text>
</comment>
<evidence type="ECO:0000256" key="4">
    <source>
        <dbReference type="ARBA" id="ARBA00022692"/>
    </source>
</evidence>
<organism evidence="9 10">
    <name type="scientific">Persicobacter diffluens</name>
    <dbReference type="NCBI Taxonomy" id="981"/>
    <lineage>
        <taxon>Bacteria</taxon>
        <taxon>Pseudomonadati</taxon>
        <taxon>Bacteroidota</taxon>
        <taxon>Cytophagia</taxon>
        <taxon>Cytophagales</taxon>
        <taxon>Persicobacteraceae</taxon>
        <taxon>Persicobacter</taxon>
    </lineage>
</organism>
<evidence type="ECO:0000256" key="5">
    <source>
        <dbReference type="ARBA" id="ARBA00023136"/>
    </source>
</evidence>
<dbReference type="EMBL" id="BQKE01000005">
    <property type="protein sequence ID" value="GJM64499.1"/>
    <property type="molecule type" value="Genomic_DNA"/>
</dbReference>
<dbReference type="InterPro" id="IPR037066">
    <property type="entry name" value="Plug_dom_sf"/>
</dbReference>
<dbReference type="GO" id="GO:0009279">
    <property type="term" value="C:cell outer membrane"/>
    <property type="evidence" value="ECO:0007669"/>
    <property type="project" value="UniProtKB-SubCell"/>
</dbReference>
<keyword evidence="4 7" id="KW-0812">Transmembrane</keyword>
<comment type="caution">
    <text evidence="9">The sequence shown here is derived from an EMBL/GenBank/DDBJ whole genome shotgun (WGS) entry which is preliminary data.</text>
</comment>
<evidence type="ECO:0000256" key="2">
    <source>
        <dbReference type="ARBA" id="ARBA00022448"/>
    </source>
</evidence>
<protein>
    <submittedName>
        <fullName evidence="9">SusC/RagA family TonB-linked outer membrane protein</fullName>
    </submittedName>
</protein>
<gene>
    <name evidence="9" type="ORF">PEDI_50510</name>
</gene>
<dbReference type="AlphaFoldDB" id="A0AAN4W2E1"/>
<dbReference type="InterPro" id="IPR036942">
    <property type="entry name" value="Beta-barrel_TonB_sf"/>
</dbReference>
<dbReference type="SUPFAM" id="SSF56935">
    <property type="entry name" value="Porins"/>
    <property type="match status" value="1"/>
</dbReference>
<evidence type="ECO:0000256" key="7">
    <source>
        <dbReference type="PROSITE-ProRule" id="PRU01360"/>
    </source>
</evidence>
<dbReference type="InterPro" id="IPR023997">
    <property type="entry name" value="TonB-dep_OMP_SusC/RagA_CS"/>
</dbReference>
<dbReference type="NCBIfam" id="TIGR04056">
    <property type="entry name" value="OMP_RagA_SusC"/>
    <property type="match status" value="1"/>
</dbReference>
<keyword evidence="2 7" id="KW-0813">Transport</keyword>
<dbReference type="PROSITE" id="PS52016">
    <property type="entry name" value="TONB_DEPENDENT_REC_3"/>
    <property type="match status" value="1"/>
</dbReference>
<dbReference type="NCBIfam" id="TIGR04057">
    <property type="entry name" value="SusC_RagA_signa"/>
    <property type="match status" value="1"/>
</dbReference>
<proteinExistence type="inferred from homology"/>
<dbReference type="Pfam" id="PF07715">
    <property type="entry name" value="Plug"/>
    <property type="match status" value="1"/>
</dbReference>
<name>A0AAN4W2E1_9BACT</name>
<evidence type="ECO:0000259" key="8">
    <source>
        <dbReference type="Pfam" id="PF07715"/>
    </source>
</evidence>
<keyword evidence="3 7" id="KW-1134">Transmembrane beta strand</keyword>
<dbReference type="Gene3D" id="2.170.130.10">
    <property type="entry name" value="TonB-dependent receptor, plug domain"/>
    <property type="match status" value="1"/>
</dbReference>
<dbReference type="SUPFAM" id="SSF49464">
    <property type="entry name" value="Carboxypeptidase regulatory domain-like"/>
    <property type="match status" value="1"/>
</dbReference>
<evidence type="ECO:0000256" key="6">
    <source>
        <dbReference type="ARBA" id="ARBA00023237"/>
    </source>
</evidence>
<accession>A0AAN4W2E1</accession>
<keyword evidence="5 7" id="KW-0472">Membrane</keyword>
<dbReference type="InterPro" id="IPR023996">
    <property type="entry name" value="TonB-dep_OMP_SusC/RagA"/>
</dbReference>
<evidence type="ECO:0000256" key="3">
    <source>
        <dbReference type="ARBA" id="ARBA00022452"/>
    </source>
</evidence>
<comment type="subcellular location">
    <subcellularLocation>
        <location evidence="1 7">Cell outer membrane</location>
        <topology evidence="1 7">Multi-pass membrane protein</topology>
    </subcellularLocation>
</comment>
<evidence type="ECO:0000313" key="10">
    <source>
        <dbReference type="Proteomes" id="UP001310022"/>
    </source>
</evidence>